<dbReference type="RefSeq" id="WP_346785224.1">
    <property type="nucleotide sequence ID" value="NZ_JBDLBR010000003.1"/>
</dbReference>
<name>A0ABV0CY39_9SPHN</name>
<evidence type="ECO:0000256" key="1">
    <source>
        <dbReference type="SAM" id="Phobius"/>
    </source>
</evidence>
<evidence type="ECO:0008006" key="4">
    <source>
        <dbReference type="Google" id="ProtNLM"/>
    </source>
</evidence>
<dbReference type="Proteomes" id="UP001484535">
    <property type="component" value="Unassembled WGS sequence"/>
</dbReference>
<keyword evidence="3" id="KW-1185">Reference proteome</keyword>
<evidence type="ECO:0000313" key="3">
    <source>
        <dbReference type="Proteomes" id="UP001484535"/>
    </source>
</evidence>
<evidence type="ECO:0000313" key="2">
    <source>
        <dbReference type="EMBL" id="MEN7537783.1"/>
    </source>
</evidence>
<dbReference type="EMBL" id="JBDLBR010000003">
    <property type="protein sequence ID" value="MEN7537783.1"/>
    <property type="molecule type" value="Genomic_DNA"/>
</dbReference>
<feature type="transmembrane region" description="Helical" evidence="1">
    <location>
        <begin position="61"/>
        <end position="86"/>
    </location>
</feature>
<reference evidence="2 3" key="1">
    <citation type="submission" date="2024-05" db="EMBL/GenBank/DDBJ databases">
        <authorList>
            <person name="Park S."/>
        </authorList>
    </citation>
    <scope>NUCLEOTIDE SEQUENCE [LARGE SCALE GENOMIC DNA]</scope>
    <source>
        <strain evidence="2 3">DGU5</strain>
    </source>
</reference>
<keyword evidence="1" id="KW-1133">Transmembrane helix</keyword>
<feature type="transmembrane region" description="Helical" evidence="1">
    <location>
        <begin position="30"/>
        <end position="49"/>
    </location>
</feature>
<sequence length="160" mass="18251">MNAAADPRQDDLPDELPGPTMKWVYHLSRLIFGGWWVYSGVMPFIDPAWQPLGQEQAAIDFTMALIASGLMVWIKVAEIVFGLLILANRMMPLVAAAIVPINFVILYWNFVLEVGTVEYTFGGLTLLFNAILLWPWRRYYWPLFVWNGRPDFSGRAGIQD</sequence>
<gene>
    <name evidence="2" type="ORF">ABDJ38_11420</name>
</gene>
<accession>A0ABV0CY39</accession>
<comment type="caution">
    <text evidence="2">The sequence shown here is derived from an EMBL/GenBank/DDBJ whole genome shotgun (WGS) entry which is preliminary data.</text>
</comment>
<feature type="transmembrane region" description="Helical" evidence="1">
    <location>
        <begin position="117"/>
        <end position="136"/>
    </location>
</feature>
<organism evidence="2 3">
    <name type="scientific">Aurantiacibacter flavus</name>
    <dbReference type="NCBI Taxonomy" id="3145232"/>
    <lineage>
        <taxon>Bacteria</taxon>
        <taxon>Pseudomonadati</taxon>
        <taxon>Pseudomonadota</taxon>
        <taxon>Alphaproteobacteria</taxon>
        <taxon>Sphingomonadales</taxon>
        <taxon>Erythrobacteraceae</taxon>
        <taxon>Aurantiacibacter</taxon>
    </lineage>
</organism>
<keyword evidence="1" id="KW-0812">Transmembrane</keyword>
<proteinExistence type="predicted"/>
<protein>
    <recommendedName>
        <fullName evidence="4">DoxX family protein</fullName>
    </recommendedName>
</protein>
<keyword evidence="1" id="KW-0472">Membrane</keyword>
<feature type="transmembrane region" description="Helical" evidence="1">
    <location>
        <begin position="93"/>
        <end position="111"/>
    </location>
</feature>